<dbReference type="STRING" id="631454.N177_3021"/>
<organism evidence="1 2">
    <name type="scientific">Lutibaculum baratangense AMV1</name>
    <dbReference type="NCBI Taxonomy" id="631454"/>
    <lineage>
        <taxon>Bacteria</taxon>
        <taxon>Pseudomonadati</taxon>
        <taxon>Pseudomonadota</taxon>
        <taxon>Alphaproteobacteria</taxon>
        <taxon>Hyphomicrobiales</taxon>
        <taxon>Tepidamorphaceae</taxon>
        <taxon>Lutibaculum</taxon>
    </lineage>
</organism>
<dbReference type="PANTHER" id="PTHR48228">
    <property type="entry name" value="SUCCINYL-COA--D-CITRAMALATE COA-TRANSFERASE"/>
    <property type="match status" value="1"/>
</dbReference>
<dbReference type="Gene3D" id="3.30.1540.10">
    <property type="entry name" value="formyl-coa transferase, domain 3"/>
    <property type="match status" value="1"/>
</dbReference>
<dbReference type="EC" id="5.1.99.4" evidence="1"/>
<gene>
    <name evidence="1" type="ORF">N177_3021</name>
</gene>
<sequence>MRPLEGVFVLDLSTLLPGPMATLMLAEAGAEVVKVERPGRGEEMRTYAPKWGRDSVNFALLNRGKKSIAVDLKDPPERERLRPLVERADVVVEQFRPGVMARLGLSYDEVRKINPRAIYCSITGYGQSGPKRDAAGHDLNFIGDTGLLSLSMGELGHPVVPPALIADIAGGAYPAVMNILLALRDRDRTGSGTHIDVAMSDNLFTFMYWALGNGLAAGEWPGNGTDLVTGGTPRYRLYATADAKMLAAAPIEQKFWEAFCEVVGLPEGLRDDAVDPAATTAAIVERVAEKPAEHWRERFRIADCCCSIVADVEEALCDPHFRARGLFSHVLAGEAGARIAALPVPVANAFRAPPGTEIEAPALGAHNVEYF</sequence>
<accession>V4RC96</accession>
<dbReference type="InterPro" id="IPR023606">
    <property type="entry name" value="CoA-Trfase_III_dom_1_sf"/>
</dbReference>
<evidence type="ECO:0000313" key="2">
    <source>
        <dbReference type="Proteomes" id="UP000017819"/>
    </source>
</evidence>
<reference evidence="1 2" key="1">
    <citation type="journal article" date="2014" name="Genome Announc.">
        <title>Draft Genome Sequence of Lutibaculum baratangense Strain AMV1T, Isolated from a Mud Volcano in Andamans, India.</title>
        <authorList>
            <person name="Singh A."/>
            <person name="Sreenivas A."/>
            <person name="Sathyanarayana Reddy G."/>
            <person name="Pinnaka A.K."/>
            <person name="Shivaji S."/>
        </authorList>
    </citation>
    <scope>NUCLEOTIDE SEQUENCE [LARGE SCALE GENOMIC DNA]</scope>
    <source>
        <strain evidence="1 2">AMV1</strain>
    </source>
</reference>
<dbReference type="GO" id="GO:0008111">
    <property type="term" value="F:alpha-methylacyl-CoA racemase activity"/>
    <property type="evidence" value="ECO:0007669"/>
    <property type="project" value="UniProtKB-EC"/>
</dbReference>
<keyword evidence="1" id="KW-0413">Isomerase</keyword>
<protein>
    <submittedName>
        <fullName evidence="1">Alpha-methylacyl-CoA racemase</fullName>
        <ecNumber evidence="1">5.1.99.4</ecNumber>
    </submittedName>
</protein>
<dbReference type="AlphaFoldDB" id="V4RC96"/>
<dbReference type="EMBL" id="AWXZ01000038">
    <property type="protein sequence ID" value="ESR23791.1"/>
    <property type="molecule type" value="Genomic_DNA"/>
</dbReference>
<dbReference type="InterPro" id="IPR050509">
    <property type="entry name" value="CoA-transferase_III"/>
</dbReference>
<name>V4RC96_9HYPH</name>
<dbReference type="InterPro" id="IPR003673">
    <property type="entry name" value="CoA-Trfase_fam_III"/>
</dbReference>
<dbReference type="PATRIC" id="fig|631454.5.peg.2985"/>
<dbReference type="PANTHER" id="PTHR48228:SF5">
    <property type="entry name" value="ALPHA-METHYLACYL-COA RACEMASE"/>
    <property type="match status" value="1"/>
</dbReference>
<dbReference type="Gene3D" id="3.40.50.10540">
    <property type="entry name" value="Crotonobetainyl-coa:carnitine coa-transferase, domain 1"/>
    <property type="match status" value="1"/>
</dbReference>
<dbReference type="RefSeq" id="WP_023433144.1">
    <property type="nucleotide sequence ID" value="NZ_AWXZ01000038.1"/>
</dbReference>
<evidence type="ECO:0000313" key="1">
    <source>
        <dbReference type="EMBL" id="ESR23791.1"/>
    </source>
</evidence>
<dbReference type="Proteomes" id="UP000017819">
    <property type="component" value="Unassembled WGS sequence"/>
</dbReference>
<keyword evidence="2" id="KW-1185">Reference proteome</keyword>
<dbReference type="eggNOG" id="COG1804">
    <property type="taxonomic scope" value="Bacteria"/>
</dbReference>
<dbReference type="Pfam" id="PF02515">
    <property type="entry name" value="CoA_transf_3"/>
    <property type="match status" value="1"/>
</dbReference>
<dbReference type="InterPro" id="IPR044855">
    <property type="entry name" value="CoA-Trfase_III_dom3_sf"/>
</dbReference>
<comment type="caution">
    <text evidence="1">The sequence shown here is derived from an EMBL/GenBank/DDBJ whole genome shotgun (WGS) entry which is preliminary data.</text>
</comment>
<proteinExistence type="predicted"/>
<dbReference type="SUPFAM" id="SSF89796">
    <property type="entry name" value="CoA-transferase family III (CaiB/BaiF)"/>
    <property type="match status" value="1"/>
</dbReference>